<gene>
    <name evidence="1" type="ORF">SAMN05660686_04354</name>
</gene>
<organism evidence="1 2">
    <name type="scientific">Thalassobaculum litoreum DSM 18839</name>
    <dbReference type="NCBI Taxonomy" id="1123362"/>
    <lineage>
        <taxon>Bacteria</taxon>
        <taxon>Pseudomonadati</taxon>
        <taxon>Pseudomonadota</taxon>
        <taxon>Alphaproteobacteria</taxon>
        <taxon>Rhodospirillales</taxon>
        <taxon>Thalassobaculaceae</taxon>
        <taxon>Thalassobaculum</taxon>
    </lineage>
</organism>
<dbReference type="Proteomes" id="UP000198615">
    <property type="component" value="Unassembled WGS sequence"/>
</dbReference>
<accession>A0A8G2BNF7</accession>
<dbReference type="AlphaFoldDB" id="A0A8G2BNF7"/>
<dbReference type="RefSeq" id="WP_028792530.1">
    <property type="nucleotide sequence ID" value="NZ_FNBW01000017.1"/>
</dbReference>
<comment type="caution">
    <text evidence="1">The sequence shown here is derived from an EMBL/GenBank/DDBJ whole genome shotgun (WGS) entry which is preliminary data.</text>
</comment>
<sequence>MAVGPLHSTLRRHPSAESIAENSGHLVVGEPTLVSPIVARGHAAWAAACCEGALPLADDLKAEALAGILPYVYLVDVLSTEGPGPMEVADFRYRLVGTDVVSHTAADNTGRRLSDIAGQGSQATLIRLYTLASNAAVPAVQRIAYLTKSGSRHWYETIVMPMTTKRGGPADRLLGVAEHFCQRR</sequence>
<reference evidence="1 2" key="1">
    <citation type="submission" date="2016-10" db="EMBL/GenBank/DDBJ databases">
        <authorList>
            <person name="Varghese N."/>
            <person name="Submissions S."/>
        </authorList>
    </citation>
    <scope>NUCLEOTIDE SEQUENCE [LARGE SCALE GENOMIC DNA]</scope>
    <source>
        <strain evidence="1 2">DSM 18839</strain>
    </source>
</reference>
<keyword evidence="2" id="KW-1185">Reference proteome</keyword>
<dbReference type="InterPro" id="IPR009922">
    <property type="entry name" value="DUF1457"/>
</dbReference>
<evidence type="ECO:0000313" key="1">
    <source>
        <dbReference type="EMBL" id="SDG42655.1"/>
    </source>
</evidence>
<proteinExistence type="predicted"/>
<protein>
    <submittedName>
        <fullName evidence="1">PAS domain-containing protein</fullName>
    </submittedName>
</protein>
<name>A0A8G2BNF7_9PROT</name>
<dbReference type="Pfam" id="PF07310">
    <property type="entry name" value="PAS_5"/>
    <property type="match status" value="1"/>
</dbReference>
<dbReference type="EMBL" id="FNBW01000017">
    <property type="protein sequence ID" value="SDG42655.1"/>
    <property type="molecule type" value="Genomic_DNA"/>
</dbReference>
<evidence type="ECO:0000313" key="2">
    <source>
        <dbReference type="Proteomes" id="UP000198615"/>
    </source>
</evidence>